<dbReference type="InterPro" id="IPR005122">
    <property type="entry name" value="Uracil-DNA_glycosylase-like"/>
</dbReference>
<gene>
    <name evidence="2" type="ORF">IPJ38_05620</name>
</gene>
<dbReference type="GO" id="GO:0033958">
    <property type="term" value="F:DNA-deoxyinosine glycosylase activity"/>
    <property type="evidence" value="ECO:0007669"/>
    <property type="project" value="UniProtKB-EC"/>
</dbReference>
<organism evidence="2 3">
    <name type="scientific">Candidatus Dechloromonas phosphorivorans</name>
    <dbReference type="NCBI Taxonomy" id="2899244"/>
    <lineage>
        <taxon>Bacteria</taxon>
        <taxon>Pseudomonadati</taxon>
        <taxon>Pseudomonadota</taxon>
        <taxon>Betaproteobacteria</taxon>
        <taxon>Rhodocyclales</taxon>
        <taxon>Azonexaceae</taxon>
        <taxon>Dechloromonas</taxon>
    </lineage>
</organism>
<evidence type="ECO:0000259" key="1">
    <source>
        <dbReference type="SMART" id="SM00986"/>
    </source>
</evidence>
<dbReference type="SMART" id="SM00987">
    <property type="entry name" value="UreE_C"/>
    <property type="match status" value="1"/>
</dbReference>
<accession>A0A935K2S9</accession>
<evidence type="ECO:0000313" key="2">
    <source>
        <dbReference type="EMBL" id="MBK7414657.1"/>
    </source>
</evidence>
<dbReference type="SUPFAM" id="SSF52141">
    <property type="entry name" value="Uracil-DNA glycosylase-like"/>
    <property type="match status" value="1"/>
</dbReference>
<dbReference type="EMBL" id="JADJMS010000012">
    <property type="protein sequence ID" value="MBK7414657.1"/>
    <property type="molecule type" value="Genomic_DNA"/>
</dbReference>
<name>A0A935K2S9_9RHOO</name>
<reference evidence="2 3" key="1">
    <citation type="submission" date="2020-10" db="EMBL/GenBank/DDBJ databases">
        <title>Connecting structure to function with the recovery of over 1000 high-quality activated sludge metagenome-assembled genomes encoding full-length rRNA genes using long-read sequencing.</title>
        <authorList>
            <person name="Singleton C.M."/>
            <person name="Petriglieri F."/>
            <person name="Kristensen J.M."/>
            <person name="Kirkegaard R.H."/>
            <person name="Michaelsen T.Y."/>
            <person name="Andersen M.H."/>
            <person name="Karst S.M."/>
            <person name="Dueholm M.S."/>
            <person name="Nielsen P.H."/>
            <person name="Albertsen M."/>
        </authorList>
    </citation>
    <scope>NUCLEOTIDE SEQUENCE [LARGE SCALE GENOMIC DNA]</scope>
    <source>
        <strain evidence="2">EsbW_18-Q3-R4-48_BATAC.463</strain>
    </source>
</reference>
<protein>
    <submittedName>
        <fullName evidence="2">DNA-deoxyinosine glycosylase</fullName>
        <ecNumber evidence="2">3.2.2.15</ecNumber>
    </submittedName>
</protein>
<proteinExistence type="predicted"/>
<evidence type="ECO:0000313" key="3">
    <source>
        <dbReference type="Proteomes" id="UP000739411"/>
    </source>
</evidence>
<keyword evidence="2" id="KW-0378">Hydrolase</keyword>
<dbReference type="SMART" id="SM00986">
    <property type="entry name" value="UDG"/>
    <property type="match status" value="1"/>
</dbReference>
<dbReference type="InterPro" id="IPR026353">
    <property type="entry name" value="Hypoxan-DNA_Glyclase"/>
</dbReference>
<dbReference type="CDD" id="cd10032">
    <property type="entry name" value="UDG-F6_HDG"/>
    <property type="match status" value="1"/>
</dbReference>
<sequence>MTAPNAEILILGSMPGQASLTAHQYYAHPRNAFWPIMAELIGFDSAAPYAEQVKALQSAKIAVWDVLLTCTRPGSLDSDIDPDSLIANDLAGFLRQHPAIKRVFFNGAKAESCFHKHIAPSIPADLFVCQRLPSTSPAHASLSLEQKLTAWRIILTEGH</sequence>
<dbReference type="EC" id="3.2.2.15" evidence="2"/>
<feature type="domain" description="Uracil-DNA glycosylase-like" evidence="1">
    <location>
        <begin position="3"/>
        <end position="155"/>
    </location>
</feature>
<dbReference type="InterPro" id="IPR036895">
    <property type="entry name" value="Uracil-DNA_glycosylase-like_sf"/>
</dbReference>
<dbReference type="Pfam" id="PF03167">
    <property type="entry name" value="UDG"/>
    <property type="match status" value="1"/>
</dbReference>
<comment type="caution">
    <text evidence="2">The sequence shown here is derived from an EMBL/GenBank/DDBJ whole genome shotgun (WGS) entry which is preliminary data.</text>
</comment>
<dbReference type="Proteomes" id="UP000739411">
    <property type="component" value="Unassembled WGS sequence"/>
</dbReference>
<dbReference type="NCBIfam" id="TIGR04274">
    <property type="entry name" value="hypoxanDNAglyco"/>
    <property type="match status" value="1"/>
</dbReference>
<dbReference type="Gene3D" id="3.40.470.10">
    <property type="entry name" value="Uracil-DNA glycosylase-like domain"/>
    <property type="match status" value="1"/>
</dbReference>
<dbReference type="AlphaFoldDB" id="A0A935K2S9"/>
<keyword evidence="2" id="KW-0326">Glycosidase</keyword>